<dbReference type="KEGG" id="obg:Verru16b_00915"/>
<keyword evidence="9" id="KW-1185">Reference proteome</keyword>
<comment type="subcellular location">
    <subcellularLocation>
        <location evidence="1">Cell membrane</location>
        <topology evidence="1">Single-pass membrane protein</topology>
    </subcellularLocation>
    <subcellularLocation>
        <location evidence="7">Cell membrane</location>
        <topology evidence="7">Single-pass type II membrane protein</topology>
    </subcellularLocation>
</comment>
<organism evidence="8 9">
    <name type="scientific">Lacunisphaera limnophila</name>
    <dbReference type="NCBI Taxonomy" id="1838286"/>
    <lineage>
        <taxon>Bacteria</taxon>
        <taxon>Pseudomonadati</taxon>
        <taxon>Verrucomicrobiota</taxon>
        <taxon>Opitutia</taxon>
        <taxon>Opitutales</taxon>
        <taxon>Opitutaceae</taxon>
        <taxon>Lacunisphaera</taxon>
    </lineage>
</organism>
<dbReference type="Proteomes" id="UP000095228">
    <property type="component" value="Chromosome"/>
</dbReference>
<evidence type="ECO:0000256" key="3">
    <source>
        <dbReference type="ARBA" id="ARBA00022475"/>
    </source>
</evidence>
<dbReference type="PANTHER" id="PTHR30558:SF13">
    <property type="entry name" value="BIOPOLYMER TRANSPORT PROTEIN EXBD2"/>
    <property type="match status" value="1"/>
</dbReference>
<keyword evidence="6" id="KW-0472">Membrane</keyword>
<evidence type="ECO:0000256" key="5">
    <source>
        <dbReference type="ARBA" id="ARBA00022989"/>
    </source>
</evidence>
<keyword evidence="3" id="KW-1003">Cell membrane</keyword>
<evidence type="ECO:0000256" key="1">
    <source>
        <dbReference type="ARBA" id="ARBA00004162"/>
    </source>
</evidence>
<keyword evidence="7" id="KW-0653">Protein transport</keyword>
<proteinExistence type="inferred from homology"/>
<accession>A0A1D8ASH7</accession>
<protein>
    <submittedName>
        <fullName evidence="8">Biopolymer transport protein ExbD</fullName>
    </submittedName>
</protein>
<dbReference type="EMBL" id="CP016094">
    <property type="protein sequence ID" value="AOS43857.1"/>
    <property type="molecule type" value="Genomic_DNA"/>
</dbReference>
<dbReference type="STRING" id="1838286.Verru16b_00915"/>
<evidence type="ECO:0000256" key="4">
    <source>
        <dbReference type="ARBA" id="ARBA00022692"/>
    </source>
</evidence>
<keyword evidence="7" id="KW-0813">Transport</keyword>
<evidence type="ECO:0000313" key="8">
    <source>
        <dbReference type="EMBL" id="AOS43857.1"/>
    </source>
</evidence>
<dbReference type="Pfam" id="PF02472">
    <property type="entry name" value="ExbD"/>
    <property type="match status" value="1"/>
</dbReference>
<dbReference type="PANTHER" id="PTHR30558">
    <property type="entry name" value="EXBD MEMBRANE COMPONENT OF PMF-DRIVEN MACROMOLECULE IMPORT SYSTEM"/>
    <property type="match status" value="1"/>
</dbReference>
<sequence>MIRRAQGQHRFETTHIDMVPMVDCIMVLVIFLMVSSSFVNDPGVEVQKPDVIGALSSDQNALLIAITADNRIWFDGQEIRTDQVAAVLKQAAVGRSPSLIVRGDAASDLGVFAQVYTEAKRSGIQQVQFATAKAEGP</sequence>
<dbReference type="GO" id="GO:0015031">
    <property type="term" value="P:protein transport"/>
    <property type="evidence" value="ECO:0007669"/>
    <property type="project" value="UniProtKB-KW"/>
</dbReference>
<dbReference type="AlphaFoldDB" id="A0A1D8ASH7"/>
<dbReference type="GO" id="GO:0022857">
    <property type="term" value="F:transmembrane transporter activity"/>
    <property type="evidence" value="ECO:0007669"/>
    <property type="project" value="InterPro"/>
</dbReference>
<gene>
    <name evidence="8" type="ORF">Verru16b_00915</name>
</gene>
<dbReference type="OrthoDB" id="9796751at2"/>
<reference evidence="8 9" key="1">
    <citation type="submission" date="2016-06" db="EMBL/GenBank/DDBJ databases">
        <title>Three novel species with peptidoglycan cell walls form the new genus Lacunisphaera gen. nov. in the family Opitutaceae of the verrucomicrobial subdivision 4.</title>
        <authorList>
            <person name="Rast P."/>
            <person name="Gloeckner I."/>
            <person name="Jogler M."/>
            <person name="Boedeker C."/>
            <person name="Jeske O."/>
            <person name="Wiegand S."/>
            <person name="Reinhardt R."/>
            <person name="Schumann P."/>
            <person name="Rohde M."/>
            <person name="Spring S."/>
            <person name="Gloeckner F.O."/>
            <person name="Jogler C."/>
        </authorList>
    </citation>
    <scope>NUCLEOTIDE SEQUENCE [LARGE SCALE GENOMIC DNA]</scope>
    <source>
        <strain evidence="8 9">IG16b</strain>
    </source>
</reference>
<dbReference type="InterPro" id="IPR003400">
    <property type="entry name" value="ExbD"/>
</dbReference>
<name>A0A1D8ASH7_9BACT</name>
<keyword evidence="4 7" id="KW-0812">Transmembrane</keyword>
<evidence type="ECO:0000256" key="7">
    <source>
        <dbReference type="RuleBase" id="RU003879"/>
    </source>
</evidence>
<dbReference type="GO" id="GO:0005886">
    <property type="term" value="C:plasma membrane"/>
    <property type="evidence" value="ECO:0007669"/>
    <property type="project" value="UniProtKB-SubCell"/>
</dbReference>
<evidence type="ECO:0000313" key="9">
    <source>
        <dbReference type="Proteomes" id="UP000095228"/>
    </source>
</evidence>
<evidence type="ECO:0000256" key="2">
    <source>
        <dbReference type="ARBA" id="ARBA00005811"/>
    </source>
</evidence>
<evidence type="ECO:0000256" key="6">
    <source>
        <dbReference type="ARBA" id="ARBA00023136"/>
    </source>
</evidence>
<comment type="similarity">
    <text evidence="2 7">Belongs to the ExbD/TolR family.</text>
</comment>
<dbReference type="Gene3D" id="3.30.420.270">
    <property type="match status" value="1"/>
</dbReference>
<dbReference type="RefSeq" id="WP_069961177.1">
    <property type="nucleotide sequence ID" value="NZ_CP016094.1"/>
</dbReference>
<keyword evidence="5" id="KW-1133">Transmembrane helix</keyword>